<dbReference type="InterPro" id="IPR036691">
    <property type="entry name" value="Endo/exonu/phosph_ase_sf"/>
</dbReference>
<dbReference type="OrthoDB" id="1934719at2759"/>
<dbReference type="Proteomes" id="UP000187406">
    <property type="component" value="Unassembled WGS sequence"/>
</dbReference>
<comment type="caution">
    <text evidence="1">The sequence shown here is derived from an EMBL/GenBank/DDBJ whole genome shotgun (WGS) entry which is preliminary data.</text>
</comment>
<dbReference type="InParanoid" id="A0A1Q3DJS3"/>
<protein>
    <submittedName>
        <fullName evidence="1">Exo_endo_phos domain-containing protein</fullName>
    </submittedName>
</protein>
<name>A0A1Q3DJS3_CEPFO</name>
<gene>
    <name evidence="1" type="ORF">CFOL_v3_36070</name>
</gene>
<dbReference type="PANTHER" id="PTHR33710:SF80">
    <property type="entry name" value="ENDONUCLEASE_EXONUCLEASE_PHOSPHATASE"/>
    <property type="match status" value="1"/>
</dbReference>
<feature type="non-terminal residue" evidence="1">
    <location>
        <position position="425"/>
    </location>
</feature>
<reference evidence="2" key="1">
    <citation type="submission" date="2016-04" db="EMBL/GenBank/DDBJ databases">
        <title>Cephalotus genome sequencing.</title>
        <authorList>
            <person name="Fukushima K."/>
            <person name="Hasebe M."/>
            <person name="Fang X."/>
        </authorList>
    </citation>
    <scope>NUCLEOTIDE SEQUENCE [LARGE SCALE GENOMIC DNA]</scope>
    <source>
        <strain evidence="2">cv. St1</strain>
    </source>
</reference>
<dbReference type="PANTHER" id="PTHR33710">
    <property type="entry name" value="BNAC02G09200D PROTEIN"/>
    <property type="match status" value="1"/>
</dbReference>
<proteinExistence type="predicted"/>
<accession>A0A1Q3DJS3</accession>
<dbReference type="SUPFAM" id="SSF56219">
    <property type="entry name" value="DNase I-like"/>
    <property type="match status" value="1"/>
</dbReference>
<keyword evidence="2" id="KW-1185">Reference proteome</keyword>
<feature type="non-terminal residue" evidence="1">
    <location>
        <position position="1"/>
    </location>
</feature>
<organism evidence="1 2">
    <name type="scientific">Cephalotus follicularis</name>
    <name type="common">Albany pitcher plant</name>
    <dbReference type="NCBI Taxonomy" id="3775"/>
    <lineage>
        <taxon>Eukaryota</taxon>
        <taxon>Viridiplantae</taxon>
        <taxon>Streptophyta</taxon>
        <taxon>Embryophyta</taxon>
        <taxon>Tracheophyta</taxon>
        <taxon>Spermatophyta</taxon>
        <taxon>Magnoliopsida</taxon>
        <taxon>eudicotyledons</taxon>
        <taxon>Gunneridae</taxon>
        <taxon>Pentapetalae</taxon>
        <taxon>rosids</taxon>
        <taxon>fabids</taxon>
        <taxon>Oxalidales</taxon>
        <taxon>Cephalotaceae</taxon>
        <taxon>Cephalotus</taxon>
    </lineage>
</organism>
<dbReference type="Gene3D" id="3.60.10.10">
    <property type="entry name" value="Endonuclease/exonuclease/phosphatase"/>
    <property type="match status" value="1"/>
</dbReference>
<sequence>WKHTTNHSHSLVGRIWVMWNPGVVQFSSKPWVLCGDFNVSRFPNEHSGDSQVLSKAMLDFEQCIRKCEVQDLRQTGCFFSWSNKRTGNGAIAKKIDRVMGNWEWLKRFSSVQAHFPPPGISDHSPCIIPLSMPQSQGGRPFKYLNIWGEHPSFLGKVNEVWSLPVGGSPMERVARKLRMLKPVLKELHCEFFKDPVTICANLRQELDLQQSILDGNPADQEARTKERQLLGDYYAACRVEESVLKQRARVQWLKLGDANSAYFHRAVQVRQARNYISKLQKEDGQWTSTQEEVGCETVKYFRNLFQATDSPEAGPMSRAGEGISTQQREDMGKDITDQEIEDALWSLNLDKAPGPDGYSGRFFKDAWTIVGKEVIMAIRSVLYNNSMPRGTNSTILCLVPKGPSPSQLKDFRPIACCNFLYKAIS</sequence>
<dbReference type="STRING" id="3775.A0A1Q3DJS3"/>
<evidence type="ECO:0000313" key="2">
    <source>
        <dbReference type="Proteomes" id="UP000187406"/>
    </source>
</evidence>
<dbReference type="AlphaFoldDB" id="A0A1Q3DJS3"/>
<evidence type="ECO:0000313" key="1">
    <source>
        <dbReference type="EMBL" id="GAV92692.1"/>
    </source>
</evidence>
<dbReference type="EMBL" id="BDDD01011076">
    <property type="protein sequence ID" value="GAV92692.1"/>
    <property type="molecule type" value="Genomic_DNA"/>
</dbReference>